<keyword evidence="1" id="KW-1133">Transmembrane helix</keyword>
<keyword evidence="1" id="KW-0812">Transmembrane</keyword>
<feature type="transmembrane region" description="Helical" evidence="1">
    <location>
        <begin position="189"/>
        <end position="209"/>
    </location>
</feature>
<evidence type="ECO:0000313" key="3">
    <source>
        <dbReference type="Proteomes" id="UP000619041"/>
    </source>
</evidence>
<gene>
    <name evidence="2" type="ORF">GCM10011515_12390</name>
</gene>
<dbReference type="EMBL" id="BMKL01000001">
    <property type="protein sequence ID" value="GGD94124.1"/>
    <property type="molecule type" value="Genomic_DNA"/>
</dbReference>
<sequence>MATLIVSQCLSLILPQGLAHPIPGAPISSPVLAFEFARTPADLEGIFGGPGDPSRGLRITSMDRGNLFDYVFMIAYGSFVLAFFASTARSTGTTGWWLAGALGPLAALADAVENALLLSMTRKLASPESELGFLPYPVWTKFGLLALASGFAAAALMRQRAWLLGLFCVSPLLAVPVGLTAPFHWGEAAVGTIAVAWIAMLLWSAWQVWSSRAASAAT</sequence>
<dbReference type="Proteomes" id="UP000619041">
    <property type="component" value="Unassembled WGS sequence"/>
</dbReference>
<keyword evidence="1" id="KW-0472">Membrane</keyword>
<evidence type="ECO:0000313" key="2">
    <source>
        <dbReference type="EMBL" id="GGD94124.1"/>
    </source>
</evidence>
<feature type="transmembrane region" description="Helical" evidence="1">
    <location>
        <begin position="67"/>
        <end position="84"/>
    </location>
</feature>
<evidence type="ECO:0000256" key="1">
    <source>
        <dbReference type="SAM" id="Phobius"/>
    </source>
</evidence>
<accession>A0ABQ1S8X0</accession>
<name>A0ABQ1S8X0_9SPHN</name>
<dbReference type="RefSeq" id="WP_188644339.1">
    <property type="nucleotide sequence ID" value="NZ_BMKL01000001.1"/>
</dbReference>
<keyword evidence="3" id="KW-1185">Reference proteome</keyword>
<feature type="transmembrane region" description="Helical" evidence="1">
    <location>
        <begin position="138"/>
        <end position="156"/>
    </location>
</feature>
<feature type="transmembrane region" description="Helical" evidence="1">
    <location>
        <begin position="96"/>
        <end position="118"/>
    </location>
</feature>
<comment type="caution">
    <text evidence="2">The sequence shown here is derived from an EMBL/GenBank/DDBJ whole genome shotgun (WGS) entry which is preliminary data.</text>
</comment>
<protein>
    <submittedName>
        <fullName evidence="2">Uncharacterized protein</fullName>
    </submittedName>
</protein>
<proteinExistence type="predicted"/>
<feature type="transmembrane region" description="Helical" evidence="1">
    <location>
        <begin position="163"/>
        <end position="183"/>
    </location>
</feature>
<organism evidence="2 3">
    <name type="scientific">Tsuneonella deserti</name>
    <dbReference type="NCBI Taxonomy" id="2035528"/>
    <lineage>
        <taxon>Bacteria</taxon>
        <taxon>Pseudomonadati</taxon>
        <taxon>Pseudomonadota</taxon>
        <taxon>Alphaproteobacteria</taxon>
        <taxon>Sphingomonadales</taxon>
        <taxon>Erythrobacteraceae</taxon>
        <taxon>Tsuneonella</taxon>
    </lineage>
</organism>
<reference evidence="3" key="1">
    <citation type="journal article" date="2019" name="Int. J. Syst. Evol. Microbiol.">
        <title>The Global Catalogue of Microorganisms (GCM) 10K type strain sequencing project: providing services to taxonomists for standard genome sequencing and annotation.</title>
        <authorList>
            <consortium name="The Broad Institute Genomics Platform"/>
            <consortium name="The Broad Institute Genome Sequencing Center for Infectious Disease"/>
            <person name="Wu L."/>
            <person name="Ma J."/>
        </authorList>
    </citation>
    <scope>NUCLEOTIDE SEQUENCE [LARGE SCALE GENOMIC DNA]</scope>
    <source>
        <strain evidence="3">CGMCC 1.15959</strain>
    </source>
</reference>